<sequence length="209" mass="22273">MSPRLFAMRSTLRGASRWIVPSQLARPVARRGYASQHSAAKSSDLPWLIGSVGVTLPGLAYLLSNGPQKADTGGSIDHHKSHTKGSSDDDSEQTPSKSKSDEGSEGGEPESSHKSAQAGQDVPPPPSDNSSLAENTEDKKKAHEEYKETMEKRDTKVATSSSDMPSKKTAGEHPREDPHKGEGEANQKGGPRDGGEAEQKDGSKDESKD</sequence>
<gene>
    <name evidence="2" type="ORF">SCAR479_00224</name>
</gene>
<dbReference type="EMBL" id="JARVKM010000001">
    <property type="protein sequence ID" value="KAK9783665.1"/>
    <property type="molecule type" value="Genomic_DNA"/>
</dbReference>
<accession>A0ABR2Y9Q0</accession>
<feature type="compositionally biased region" description="Basic and acidic residues" evidence="1">
    <location>
        <begin position="165"/>
        <end position="209"/>
    </location>
</feature>
<feature type="region of interest" description="Disordered" evidence="1">
    <location>
        <begin position="69"/>
        <end position="209"/>
    </location>
</feature>
<feature type="compositionally biased region" description="Basic and acidic residues" evidence="1">
    <location>
        <begin position="136"/>
        <end position="156"/>
    </location>
</feature>
<keyword evidence="3" id="KW-1185">Reference proteome</keyword>
<dbReference type="Proteomes" id="UP001465668">
    <property type="component" value="Unassembled WGS sequence"/>
</dbReference>
<comment type="caution">
    <text evidence="2">The sequence shown here is derived from an EMBL/GenBank/DDBJ whole genome shotgun (WGS) entry which is preliminary data.</text>
</comment>
<evidence type="ECO:0000313" key="3">
    <source>
        <dbReference type="Proteomes" id="UP001465668"/>
    </source>
</evidence>
<proteinExistence type="predicted"/>
<name>A0ABR2Y9Q0_9PEZI</name>
<organism evidence="2 3">
    <name type="scientific">Seiridium cardinale</name>
    <dbReference type="NCBI Taxonomy" id="138064"/>
    <lineage>
        <taxon>Eukaryota</taxon>
        <taxon>Fungi</taxon>
        <taxon>Dikarya</taxon>
        <taxon>Ascomycota</taxon>
        <taxon>Pezizomycotina</taxon>
        <taxon>Sordariomycetes</taxon>
        <taxon>Xylariomycetidae</taxon>
        <taxon>Amphisphaeriales</taxon>
        <taxon>Sporocadaceae</taxon>
        <taxon>Seiridium</taxon>
    </lineage>
</organism>
<evidence type="ECO:0000256" key="1">
    <source>
        <dbReference type="SAM" id="MobiDB-lite"/>
    </source>
</evidence>
<evidence type="ECO:0000313" key="2">
    <source>
        <dbReference type="EMBL" id="KAK9783665.1"/>
    </source>
</evidence>
<reference evidence="2 3" key="1">
    <citation type="submission" date="2024-02" db="EMBL/GenBank/DDBJ databases">
        <title>First draft genome assembly of two strains of Seiridium cardinale.</title>
        <authorList>
            <person name="Emiliani G."/>
            <person name="Scali E."/>
        </authorList>
    </citation>
    <scope>NUCLEOTIDE SEQUENCE [LARGE SCALE GENOMIC DNA]</scope>
    <source>
        <strain evidence="2 3">BM-138-000479</strain>
    </source>
</reference>
<protein>
    <submittedName>
        <fullName evidence="2">Uncharacterized protein</fullName>
    </submittedName>
</protein>